<proteinExistence type="predicted"/>
<evidence type="ECO:0000256" key="2">
    <source>
        <dbReference type="SAM" id="Phobius"/>
    </source>
</evidence>
<keyword evidence="5" id="KW-1185">Reference proteome</keyword>
<dbReference type="EMBL" id="SDWW01000007">
    <property type="protein sequence ID" value="RYV52228.1"/>
    <property type="molecule type" value="Genomic_DNA"/>
</dbReference>
<accession>A0A4Q5N239</accession>
<gene>
    <name evidence="4" type="ORF">EUA98_04465</name>
</gene>
<dbReference type="Pfam" id="PF13400">
    <property type="entry name" value="Tad"/>
    <property type="match status" value="1"/>
</dbReference>
<feature type="domain" description="Putative Flp pilus-assembly TadG-like N-terminal" evidence="3">
    <location>
        <begin position="15"/>
        <end position="61"/>
    </location>
</feature>
<dbReference type="InterPro" id="IPR028087">
    <property type="entry name" value="Tad_N"/>
</dbReference>
<keyword evidence="2" id="KW-1133">Transmembrane helix</keyword>
<organism evidence="4 5">
    <name type="scientific">Pengzhenrongella frigida</name>
    <dbReference type="NCBI Taxonomy" id="1259133"/>
    <lineage>
        <taxon>Bacteria</taxon>
        <taxon>Bacillati</taxon>
        <taxon>Actinomycetota</taxon>
        <taxon>Actinomycetes</taxon>
        <taxon>Micrococcales</taxon>
        <taxon>Pengzhenrongella</taxon>
    </lineage>
</organism>
<name>A0A4Q5N239_9MICO</name>
<feature type="region of interest" description="Disordered" evidence="1">
    <location>
        <begin position="176"/>
        <end position="219"/>
    </location>
</feature>
<evidence type="ECO:0000256" key="1">
    <source>
        <dbReference type="SAM" id="MobiDB-lite"/>
    </source>
</evidence>
<feature type="transmembrane region" description="Helical" evidence="2">
    <location>
        <begin position="20"/>
        <end position="44"/>
    </location>
</feature>
<feature type="compositionally biased region" description="Pro residues" evidence="1">
    <location>
        <begin position="179"/>
        <end position="215"/>
    </location>
</feature>
<comment type="caution">
    <text evidence="4">The sequence shown here is derived from an EMBL/GenBank/DDBJ whole genome shotgun (WGS) entry which is preliminary data.</text>
</comment>
<keyword evidence="2" id="KW-0472">Membrane</keyword>
<dbReference type="AlphaFoldDB" id="A0A4Q5N239"/>
<protein>
    <recommendedName>
        <fullName evidence="3">Putative Flp pilus-assembly TadG-like N-terminal domain-containing protein</fullName>
    </recommendedName>
</protein>
<reference evidence="4 5" key="1">
    <citation type="submission" date="2019-01" db="EMBL/GenBank/DDBJ databases">
        <title>Novel species of Cellulomonas.</title>
        <authorList>
            <person name="Liu Q."/>
            <person name="Xin Y.-H."/>
        </authorList>
    </citation>
    <scope>NUCLEOTIDE SEQUENCE [LARGE SCALE GENOMIC DNA]</scope>
    <source>
        <strain evidence="4 5">HLT2-17</strain>
    </source>
</reference>
<keyword evidence="2" id="KW-0812">Transmembrane</keyword>
<evidence type="ECO:0000313" key="4">
    <source>
        <dbReference type="EMBL" id="RYV52228.1"/>
    </source>
</evidence>
<dbReference type="RefSeq" id="WP_130101468.1">
    <property type="nucleotide sequence ID" value="NZ_SDWW01000007.1"/>
</dbReference>
<evidence type="ECO:0000313" key="5">
    <source>
        <dbReference type="Proteomes" id="UP000293764"/>
    </source>
</evidence>
<dbReference type="OrthoDB" id="9838257at2"/>
<evidence type="ECO:0000259" key="3">
    <source>
        <dbReference type="Pfam" id="PF13400"/>
    </source>
</evidence>
<sequence length="232" mass="23601">MSQSRRPGRAGRERGQSSVLLIGSVMVVVVIAIAFLVPFGSYFVDKRESSTAADAAALAAVGAWRDDLRAAYDGLDSAPSDAAFYGHVGDGLGTYLSYLPARQVAADFAARNDAELVDFSVDGARGAVSVRVRSVDLVPGTSERAESTATARLRFAGGLCVNHGVLGVVLAGSCKTSAPPAPPAPAPTPTPTPTAPDPAAPTPTPTPTPEPPPYEIPGGVEGFAVTAVLTSS</sequence>
<dbReference type="Proteomes" id="UP000293764">
    <property type="component" value="Unassembled WGS sequence"/>
</dbReference>